<dbReference type="RefSeq" id="WP_190262860.1">
    <property type="nucleotide sequence ID" value="NZ_CP053923.1"/>
</dbReference>
<evidence type="ECO:0008006" key="3">
    <source>
        <dbReference type="Google" id="ProtNLM"/>
    </source>
</evidence>
<dbReference type="KEGG" id="dvn:HQ394_08535"/>
<sequence>MDQRVIKVFMSSPSDVPDERRTIAQLVAEINDMLEYLGPRDTPLKLQLLRYETDTYPDYGQPQAVVNRQMDDDFHIFIGIMWARCGTRTAHAESGTIEEFDRALERRKQSNLPRLMFYFCDEPMPIPDLEGVAQLEKVVKFRHRLASEGLTGRYATHADFRDVVRGGLLRAIHDIIENKDSLKQVGQVDRSEALGEADRKGMLDLAANYDKLRRDNEGGSARTSLMAALFSKMNGRAASVRPMLAELQVSPSPGERLAAIAILQMFPASEHLMWLAERLDPDLERPFVGFQAAVALRHAVQILPASLCTLMQSAIHTASELGNRNPDDKPRLKVLEAAQHDLELKCAAATTARLPNATTAPVAADGNAAAPTPVAAN</sequence>
<evidence type="ECO:0000313" key="1">
    <source>
        <dbReference type="EMBL" id="QNT69355.1"/>
    </source>
</evidence>
<keyword evidence="2" id="KW-1185">Reference proteome</keyword>
<protein>
    <recommendedName>
        <fullName evidence="3">DUF4062 domain-containing protein</fullName>
    </recommendedName>
</protein>
<evidence type="ECO:0000313" key="2">
    <source>
        <dbReference type="Proteomes" id="UP000516369"/>
    </source>
</evidence>
<dbReference type="EMBL" id="CP053923">
    <property type="protein sequence ID" value="QNT69355.1"/>
    <property type="molecule type" value="Genomic_DNA"/>
</dbReference>
<dbReference type="Proteomes" id="UP000516369">
    <property type="component" value="Chromosome"/>
</dbReference>
<proteinExistence type="predicted"/>
<gene>
    <name evidence="1" type="ORF">HQ394_08535</name>
</gene>
<reference evidence="1 2" key="1">
    <citation type="submission" date="2020-05" db="EMBL/GenBank/DDBJ databases">
        <title>Complete closed genome sequence of Defluviicoccus vanus.</title>
        <authorList>
            <person name="Bessarab I."/>
            <person name="Arumugam K."/>
            <person name="Maszenan A.M."/>
            <person name="Seviour R.J."/>
            <person name="Williams R.B."/>
        </authorList>
    </citation>
    <scope>NUCLEOTIDE SEQUENCE [LARGE SCALE GENOMIC DNA]</scope>
    <source>
        <strain evidence="1 2">Ben 114</strain>
    </source>
</reference>
<organism evidence="1 2">
    <name type="scientific">Defluviicoccus vanus</name>
    <dbReference type="NCBI Taxonomy" id="111831"/>
    <lineage>
        <taxon>Bacteria</taxon>
        <taxon>Pseudomonadati</taxon>
        <taxon>Pseudomonadota</taxon>
        <taxon>Alphaproteobacteria</taxon>
        <taxon>Rhodospirillales</taxon>
        <taxon>Rhodospirillaceae</taxon>
        <taxon>Defluviicoccus</taxon>
    </lineage>
</organism>
<name>A0A7H1N0W9_9PROT</name>
<accession>A0A7H1N0W9</accession>
<dbReference type="AlphaFoldDB" id="A0A7H1N0W9"/>